<comment type="caution">
    <text evidence="8">The sequence shown here is derived from an EMBL/GenBank/DDBJ whole genome shotgun (WGS) entry which is preliminary data.</text>
</comment>
<comment type="subcellular location">
    <subcellularLocation>
        <location evidence="1 7">Membrane</location>
        <topology evidence="1 7">Peripheral membrane protein</topology>
    </subcellularLocation>
</comment>
<keyword evidence="5 7" id="KW-0653">Protein transport</keyword>
<dbReference type="InterPro" id="IPR000744">
    <property type="entry name" value="NSF_attach"/>
</dbReference>
<dbReference type="GO" id="GO:0019905">
    <property type="term" value="F:syntaxin binding"/>
    <property type="evidence" value="ECO:0007669"/>
    <property type="project" value="TreeGrafter"/>
</dbReference>
<dbReference type="GO" id="GO:0006886">
    <property type="term" value="P:intracellular protein transport"/>
    <property type="evidence" value="ECO:0007669"/>
    <property type="project" value="UniProtKB-UniRule"/>
</dbReference>
<keyword evidence="4 7" id="KW-0931">ER-Golgi transport</keyword>
<dbReference type="GO" id="GO:0031201">
    <property type="term" value="C:SNARE complex"/>
    <property type="evidence" value="ECO:0007669"/>
    <property type="project" value="TreeGrafter"/>
</dbReference>
<evidence type="ECO:0000256" key="3">
    <source>
        <dbReference type="ARBA" id="ARBA00022448"/>
    </source>
</evidence>
<dbReference type="EMBL" id="QEAQ01000096">
    <property type="protein sequence ID" value="TPX55764.1"/>
    <property type="molecule type" value="Genomic_DNA"/>
</dbReference>
<evidence type="ECO:0000256" key="4">
    <source>
        <dbReference type="ARBA" id="ARBA00022892"/>
    </source>
</evidence>
<protein>
    <submittedName>
        <fullName evidence="8">Uncharacterized protein</fullName>
    </submittedName>
</protein>
<dbReference type="Gene3D" id="1.25.40.10">
    <property type="entry name" value="Tetratricopeptide repeat domain"/>
    <property type="match status" value="1"/>
</dbReference>
<keyword evidence="6 7" id="KW-0472">Membrane</keyword>
<reference evidence="8 9" key="1">
    <citation type="journal article" date="2019" name="Sci. Rep.">
        <title>Comparative genomics of chytrid fungi reveal insights into the obligate biotrophic and pathogenic lifestyle of Synchytrium endobioticum.</title>
        <authorList>
            <person name="van de Vossenberg B.T.L.H."/>
            <person name="Warris S."/>
            <person name="Nguyen H.D.T."/>
            <person name="van Gent-Pelzer M.P.E."/>
            <person name="Joly D.L."/>
            <person name="van de Geest H.C."/>
            <person name="Bonants P.J.M."/>
            <person name="Smith D.S."/>
            <person name="Levesque C.A."/>
            <person name="van der Lee T.A.J."/>
        </authorList>
    </citation>
    <scope>NUCLEOTIDE SEQUENCE [LARGE SCALE GENOMIC DNA]</scope>
    <source>
        <strain evidence="8 9">CBS 809.83</strain>
    </source>
</reference>
<evidence type="ECO:0000313" key="8">
    <source>
        <dbReference type="EMBL" id="TPX55764.1"/>
    </source>
</evidence>
<proteinExistence type="inferred from homology"/>
<accession>A0A507DVJ0</accession>
<dbReference type="STRING" id="109895.A0A507DVJ0"/>
<evidence type="ECO:0000313" key="9">
    <source>
        <dbReference type="Proteomes" id="UP000318582"/>
    </source>
</evidence>
<dbReference type="PRINTS" id="PR00448">
    <property type="entry name" value="NSFATTACHMNT"/>
</dbReference>
<dbReference type="GO" id="GO:0005483">
    <property type="term" value="F:soluble NSF attachment protein activity"/>
    <property type="evidence" value="ECO:0007669"/>
    <property type="project" value="UniProtKB-ARBA"/>
</dbReference>
<keyword evidence="9" id="KW-1185">Reference proteome</keyword>
<dbReference type="PANTHER" id="PTHR13768:SF8">
    <property type="entry name" value="ALPHA-SOLUBLE NSF ATTACHMENT PROTEIN"/>
    <property type="match status" value="1"/>
</dbReference>
<dbReference type="SUPFAM" id="SSF48452">
    <property type="entry name" value="TPR-like"/>
    <property type="match status" value="1"/>
</dbReference>
<dbReference type="OrthoDB" id="9984275at2759"/>
<sequence>MSGNFDREARQYLAEAEKKATHRGWFGGNKLEDASELYAKAANAFKLSKKWKEAGDAFMSQANVLNRINERDEASSAYMNAAKCYKKNSPQDAVSALQQAVEILTERGRFQAAANNQKQIAEIYETDIADFEKAMHAYEIAAEWFHGEDSNAQANACLLKVGVFAAQIDQFDKAIEKFEQVATNSMDSQLTRFSLREYFLKAGICYLCTQDYVRTRQALERYQNLDVSFEQTRECNFLKALLQAAEAQDEGLFSDTVGDWDRLTKLDSWKTSLLLKVKKSFGGEIDFT</sequence>
<dbReference type="Pfam" id="PF14938">
    <property type="entry name" value="SNAP"/>
    <property type="match status" value="1"/>
</dbReference>
<gene>
    <name evidence="8" type="ORF">PhCBS80983_g05044</name>
</gene>
<keyword evidence="3 7" id="KW-0813">Transport</keyword>
<dbReference type="Proteomes" id="UP000318582">
    <property type="component" value="Unassembled WGS sequence"/>
</dbReference>
<evidence type="ECO:0000256" key="1">
    <source>
        <dbReference type="ARBA" id="ARBA00004170"/>
    </source>
</evidence>
<dbReference type="GO" id="GO:0035494">
    <property type="term" value="P:SNARE complex disassembly"/>
    <property type="evidence" value="ECO:0007669"/>
    <property type="project" value="TreeGrafter"/>
</dbReference>
<dbReference type="FunFam" id="1.25.40.10:FF:000049">
    <property type="entry name" value="Alpha-soluble NSF attachment protein-like"/>
    <property type="match status" value="1"/>
</dbReference>
<dbReference type="InterPro" id="IPR011990">
    <property type="entry name" value="TPR-like_helical_dom_sf"/>
</dbReference>
<evidence type="ECO:0000256" key="2">
    <source>
        <dbReference type="ARBA" id="ARBA00010050"/>
    </source>
</evidence>
<dbReference type="AlphaFoldDB" id="A0A507DVJ0"/>
<comment type="similarity">
    <text evidence="2 7">Belongs to the SNAP family.</text>
</comment>
<comment type="function">
    <text evidence="7">Required for vesicular transport between the endoplasmic reticulum and the Golgi apparatus.</text>
</comment>
<dbReference type="PANTHER" id="PTHR13768">
    <property type="entry name" value="SOLUBLE NSF ATTACHMENT PROTEIN SNAP"/>
    <property type="match status" value="1"/>
</dbReference>
<organism evidence="8 9">
    <name type="scientific">Powellomyces hirtus</name>
    <dbReference type="NCBI Taxonomy" id="109895"/>
    <lineage>
        <taxon>Eukaryota</taxon>
        <taxon>Fungi</taxon>
        <taxon>Fungi incertae sedis</taxon>
        <taxon>Chytridiomycota</taxon>
        <taxon>Chytridiomycota incertae sedis</taxon>
        <taxon>Chytridiomycetes</taxon>
        <taxon>Spizellomycetales</taxon>
        <taxon>Powellomycetaceae</taxon>
        <taxon>Powellomyces</taxon>
    </lineage>
</organism>
<dbReference type="CDD" id="cd15832">
    <property type="entry name" value="SNAP"/>
    <property type="match status" value="1"/>
</dbReference>
<dbReference type="GO" id="GO:0005774">
    <property type="term" value="C:vacuolar membrane"/>
    <property type="evidence" value="ECO:0007669"/>
    <property type="project" value="TreeGrafter"/>
</dbReference>
<name>A0A507DVJ0_9FUNG</name>
<evidence type="ECO:0000256" key="7">
    <source>
        <dbReference type="RuleBase" id="RU367013"/>
    </source>
</evidence>
<evidence type="ECO:0000256" key="5">
    <source>
        <dbReference type="ARBA" id="ARBA00022927"/>
    </source>
</evidence>
<evidence type="ECO:0000256" key="6">
    <source>
        <dbReference type="ARBA" id="ARBA00023136"/>
    </source>
</evidence>